<proteinExistence type="predicted"/>
<feature type="compositionally biased region" description="Acidic residues" evidence="1">
    <location>
        <begin position="341"/>
        <end position="360"/>
    </location>
</feature>
<feature type="region of interest" description="Disordered" evidence="1">
    <location>
        <begin position="316"/>
        <end position="364"/>
    </location>
</feature>
<dbReference type="InterPro" id="IPR002048">
    <property type="entry name" value="EF_hand_dom"/>
</dbReference>
<dbReference type="PROSITE" id="PS00018">
    <property type="entry name" value="EF_HAND_1"/>
    <property type="match status" value="1"/>
</dbReference>
<evidence type="ECO:0000313" key="3">
    <source>
        <dbReference type="EMBL" id="CAE0716331.1"/>
    </source>
</evidence>
<organism evidence="3">
    <name type="scientific">Pseudo-nitzschia australis</name>
    <dbReference type="NCBI Taxonomy" id="44445"/>
    <lineage>
        <taxon>Eukaryota</taxon>
        <taxon>Sar</taxon>
        <taxon>Stramenopiles</taxon>
        <taxon>Ochrophyta</taxon>
        <taxon>Bacillariophyta</taxon>
        <taxon>Bacillariophyceae</taxon>
        <taxon>Bacillariophycidae</taxon>
        <taxon>Bacillariales</taxon>
        <taxon>Bacillariaceae</taxon>
        <taxon>Pseudo-nitzschia</taxon>
    </lineage>
</organism>
<name>A0A7S4AI06_9STRA</name>
<dbReference type="PROSITE" id="PS50222">
    <property type="entry name" value="EF_HAND_2"/>
    <property type="match status" value="1"/>
</dbReference>
<protein>
    <recommendedName>
        <fullName evidence="2">EF-hand domain-containing protein</fullName>
    </recommendedName>
</protein>
<dbReference type="EMBL" id="HBIX01012129">
    <property type="protein sequence ID" value="CAE0716331.1"/>
    <property type="molecule type" value="Transcribed_RNA"/>
</dbReference>
<feature type="compositionally biased region" description="Polar residues" evidence="1">
    <location>
        <begin position="550"/>
        <end position="559"/>
    </location>
</feature>
<evidence type="ECO:0000256" key="1">
    <source>
        <dbReference type="SAM" id="MobiDB-lite"/>
    </source>
</evidence>
<accession>A0A7S4AI06</accession>
<feature type="region of interest" description="Disordered" evidence="1">
    <location>
        <begin position="540"/>
        <end position="559"/>
    </location>
</feature>
<feature type="region of interest" description="Disordered" evidence="1">
    <location>
        <begin position="391"/>
        <end position="480"/>
    </location>
</feature>
<dbReference type="InterPro" id="IPR018247">
    <property type="entry name" value="EF_Hand_1_Ca_BS"/>
</dbReference>
<feature type="compositionally biased region" description="Polar residues" evidence="1">
    <location>
        <begin position="330"/>
        <end position="339"/>
    </location>
</feature>
<dbReference type="AlphaFoldDB" id="A0A7S4AI06"/>
<feature type="compositionally biased region" description="Basic and acidic residues" evidence="1">
    <location>
        <begin position="466"/>
        <end position="480"/>
    </location>
</feature>
<reference evidence="3" key="1">
    <citation type="submission" date="2021-01" db="EMBL/GenBank/DDBJ databases">
        <authorList>
            <person name="Corre E."/>
            <person name="Pelletier E."/>
            <person name="Niang G."/>
            <person name="Scheremetjew M."/>
            <person name="Finn R."/>
            <person name="Kale V."/>
            <person name="Holt S."/>
            <person name="Cochrane G."/>
            <person name="Meng A."/>
            <person name="Brown T."/>
            <person name="Cohen L."/>
        </authorList>
    </citation>
    <scope>NUCLEOTIDE SEQUENCE</scope>
    <source>
        <strain evidence="3">10249 10 AB</strain>
    </source>
</reference>
<evidence type="ECO:0000259" key="2">
    <source>
        <dbReference type="PROSITE" id="PS50222"/>
    </source>
</evidence>
<feature type="domain" description="EF-hand" evidence="2">
    <location>
        <begin position="121"/>
        <end position="156"/>
    </location>
</feature>
<dbReference type="GO" id="GO:0005509">
    <property type="term" value="F:calcium ion binding"/>
    <property type="evidence" value="ECO:0007669"/>
    <property type="project" value="InterPro"/>
</dbReference>
<gene>
    <name evidence="3" type="ORF">PAUS00366_LOCUS9083</name>
</gene>
<sequence>MVKYIAENIARMVTSRQRRRPNSNVRKLQSLSSKQIMTLPILMLFIWISVSTGEKTIAPVNAVSTVSNTVGNSHRSLRIHRRNTEDQNFFSQKQHKRSLQAYTNETFDYEDGPAVNQDREVDFEYCYGALQRADANNDGRLETADYISFVQDFGSNTECLGDLMSMPTMPIELTACWNQLSCECRNRGGAVDCCEKENAHLPLSGVNAVAPAPSGQTTPQTPQQPYIQQEQNFLKQACLRTDQCVISFCGYPPPPLPILPPIPPTLPPILPTIPPTIPTVPVDKKSEVGLNYWWFLFLLLLLCCCRRRWILCPAGKDDDDEEDDPEHAPVNSSSMNSLPGDNDDNDVENNPDDFDGDYNDPDANRMAMKSTAANEVGEGGGVRYYRVVQEPEYEEPPPPPEPKVIDQYNKGTPEGDAMQLQHIEKAPLPPPEDDPYALEHYNPDGGIMEHERTGEWGYTAEGGYTPEERPTKEASEWNRPGYERDAVVAAVATDDRRDRNLEKYDGGAIFDHLDETDEPPAKGPAANTLEWVFSNTLNTLDDNVDDLRSESSTPSTTQR</sequence>